<keyword evidence="3" id="KW-1185">Reference proteome</keyword>
<dbReference type="RefSeq" id="WP_146576106.1">
    <property type="nucleotide sequence ID" value="NZ_SJPM01000001.1"/>
</dbReference>
<reference evidence="2 3" key="1">
    <citation type="submission" date="2019-02" db="EMBL/GenBank/DDBJ databases">
        <title>Deep-cultivation of Planctomycetes and their phenomic and genomic characterization uncovers novel biology.</title>
        <authorList>
            <person name="Wiegand S."/>
            <person name="Jogler M."/>
            <person name="Boedeker C."/>
            <person name="Pinto D."/>
            <person name="Vollmers J."/>
            <person name="Rivas-Marin E."/>
            <person name="Kohn T."/>
            <person name="Peeters S.H."/>
            <person name="Heuer A."/>
            <person name="Rast P."/>
            <person name="Oberbeckmann S."/>
            <person name="Bunk B."/>
            <person name="Jeske O."/>
            <person name="Meyerdierks A."/>
            <person name="Storesund J.E."/>
            <person name="Kallscheuer N."/>
            <person name="Luecker S."/>
            <person name="Lage O.M."/>
            <person name="Pohl T."/>
            <person name="Merkel B.J."/>
            <person name="Hornburger P."/>
            <person name="Mueller R.-W."/>
            <person name="Bruemmer F."/>
            <person name="Labrenz M."/>
            <person name="Spormann A.M."/>
            <person name="Op Den Camp H."/>
            <person name="Overmann J."/>
            <person name="Amann R."/>
            <person name="Jetten M.S.M."/>
            <person name="Mascher T."/>
            <person name="Medema M.H."/>
            <person name="Devos D.P."/>
            <person name="Kaster A.-K."/>
            <person name="Ovreas L."/>
            <person name="Rohde M."/>
            <person name="Galperin M.Y."/>
            <person name="Jogler C."/>
        </authorList>
    </citation>
    <scope>NUCLEOTIDE SEQUENCE [LARGE SCALE GENOMIC DNA]</scope>
    <source>
        <strain evidence="2 3">Pla100</strain>
    </source>
</reference>
<accession>A0A5C6AX61</accession>
<feature type="region of interest" description="Disordered" evidence="1">
    <location>
        <begin position="27"/>
        <end position="68"/>
    </location>
</feature>
<evidence type="ECO:0000256" key="1">
    <source>
        <dbReference type="SAM" id="MobiDB-lite"/>
    </source>
</evidence>
<comment type="caution">
    <text evidence="2">The sequence shown here is derived from an EMBL/GenBank/DDBJ whole genome shotgun (WGS) entry which is preliminary data.</text>
</comment>
<dbReference type="Proteomes" id="UP000316213">
    <property type="component" value="Unassembled WGS sequence"/>
</dbReference>
<protein>
    <submittedName>
        <fullName evidence="2">Uncharacterized protein</fullName>
    </submittedName>
</protein>
<organism evidence="2 3">
    <name type="scientific">Neorhodopirellula pilleata</name>
    <dbReference type="NCBI Taxonomy" id="2714738"/>
    <lineage>
        <taxon>Bacteria</taxon>
        <taxon>Pseudomonadati</taxon>
        <taxon>Planctomycetota</taxon>
        <taxon>Planctomycetia</taxon>
        <taxon>Pirellulales</taxon>
        <taxon>Pirellulaceae</taxon>
        <taxon>Neorhodopirellula</taxon>
    </lineage>
</organism>
<evidence type="ECO:0000313" key="3">
    <source>
        <dbReference type="Proteomes" id="UP000316213"/>
    </source>
</evidence>
<proteinExistence type="predicted"/>
<sequence length="85" mass="9391">MIYFICWAVFLTVLILATIVTAVMGNRGTGRKASSAQDEIDAEEEFGDEPMGEPEMEAESFAESEPAEFAEAPADDFAEFENEFK</sequence>
<dbReference type="AlphaFoldDB" id="A0A5C6AX61"/>
<dbReference type="EMBL" id="SJPM01000001">
    <property type="protein sequence ID" value="TWU03622.1"/>
    <property type="molecule type" value="Genomic_DNA"/>
</dbReference>
<name>A0A5C6AX61_9BACT</name>
<gene>
    <name evidence="2" type="ORF">Pla100_05510</name>
</gene>
<feature type="compositionally biased region" description="Acidic residues" evidence="1">
    <location>
        <begin position="38"/>
        <end position="68"/>
    </location>
</feature>
<evidence type="ECO:0000313" key="2">
    <source>
        <dbReference type="EMBL" id="TWU03622.1"/>
    </source>
</evidence>